<dbReference type="AlphaFoldDB" id="A0A1U9KTK6"/>
<evidence type="ECO:0000313" key="1">
    <source>
        <dbReference type="EMBL" id="AQS89125.1"/>
    </source>
</evidence>
<evidence type="ECO:0000313" key="2">
    <source>
        <dbReference type="Proteomes" id="UP000188604"/>
    </source>
</evidence>
<organism evidence="1 2">
    <name type="scientific">Neoasaia chiangmaiensis</name>
    <dbReference type="NCBI Taxonomy" id="320497"/>
    <lineage>
        <taxon>Bacteria</taxon>
        <taxon>Pseudomonadati</taxon>
        <taxon>Pseudomonadota</taxon>
        <taxon>Alphaproteobacteria</taxon>
        <taxon>Acetobacterales</taxon>
        <taxon>Acetobacteraceae</taxon>
        <taxon>Neoasaia</taxon>
    </lineage>
</organism>
<sequence>MGIRMEYISLQNSATLRAILRKGATMGNAIAGLKARASELSAGYSYDWQSDAQQYVQKSKLLVFSLQIRADRADRPRQQPRHPDRGVANGLLYRDHLNRGMANGTATDIHVQPVIMATGVVVVMELLLPIMAPNYAVATCWGW</sequence>
<dbReference type="STRING" id="320497.A0U93_15710"/>
<proteinExistence type="predicted"/>
<dbReference type="KEGG" id="nch:A0U93_15710"/>
<protein>
    <submittedName>
        <fullName evidence="1">Uncharacterized protein</fullName>
    </submittedName>
</protein>
<dbReference type="EMBL" id="CP014691">
    <property type="protein sequence ID" value="AQS89125.1"/>
    <property type="molecule type" value="Genomic_DNA"/>
</dbReference>
<gene>
    <name evidence="1" type="ORF">A0U93_15710</name>
</gene>
<name>A0A1U9KTK6_9PROT</name>
<accession>A0A1U9KTK6</accession>
<dbReference type="Proteomes" id="UP000188604">
    <property type="component" value="Chromosome"/>
</dbReference>
<reference evidence="1 2" key="1">
    <citation type="submission" date="2016-03" db="EMBL/GenBank/DDBJ databases">
        <title>Acetic acid bacteria sequencing.</title>
        <authorList>
            <person name="Brandt J."/>
            <person name="Jakob F."/>
            <person name="Vogel R.F."/>
        </authorList>
    </citation>
    <scope>NUCLEOTIDE SEQUENCE [LARGE SCALE GENOMIC DNA]</scope>
    <source>
        <strain evidence="1 2">NBRC 101099</strain>
    </source>
</reference>
<dbReference type="SUPFAM" id="SSF82693">
    <property type="entry name" value="Multidrug efflux transporter AcrB pore domain, PN1, PN2, PC1 and PC2 subdomains"/>
    <property type="match status" value="1"/>
</dbReference>
<keyword evidence="2" id="KW-1185">Reference proteome</keyword>